<keyword evidence="5 9" id="KW-0342">GTP-binding</keyword>
<dbReference type="CDD" id="cd18539">
    <property type="entry name" value="SRP_G"/>
    <property type="match status" value="1"/>
</dbReference>
<keyword evidence="2 9" id="KW-0547">Nucleotide-binding</keyword>
<evidence type="ECO:0000256" key="4">
    <source>
        <dbReference type="ARBA" id="ARBA00022884"/>
    </source>
</evidence>
<dbReference type="Pfam" id="PF02978">
    <property type="entry name" value="SRP_SPB"/>
    <property type="match status" value="1"/>
</dbReference>
<keyword evidence="9" id="KW-0963">Cytoplasm</keyword>
<dbReference type="SMART" id="SM00963">
    <property type="entry name" value="SRP54_N"/>
    <property type="match status" value="1"/>
</dbReference>
<dbReference type="PANTHER" id="PTHR11564:SF5">
    <property type="entry name" value="SIGNAL RECOGNITION PARTICLE SUBUNIT SRP54"/>
    <property type="match status" value="1"/>
</dbReference>
<gene>
    <name evidence="9" type="primary">ffh</name>
    <name evidence="12" type="ORF">SAMN04515677_10544</name>
</gene>
<dbReference type="GO" id="GO:0048500">
    <property type="term" value="C:signal recognition particle"/>
    <property type="evidence" value="ECO:0007669"/>
    <property type="project" value="UniProtKB-UniRule"/>
</dbReference>
<dbReference type="InterPro" id="IPR013822">
    <property type="entry name" value="Signal_recog_particl_SRP54_hlx"/>
</dbReference>
<dbReference type="InterPro" id="IPR027417">
    <property type="entry name" value="P-loop_NTPase"/>
</dbReference>
<organism evidence="12 13">
    <name type="scientific">Romboutsia lituseburensis DSM 797</name>
    <dbReference type="NCBI Taxonomy" id="1121325"/>
    <lineage>
        <taxon>Bacteria</taxon>
        <taxon>Bacillati</taxon>
        <taxon>Bacillota</taxon>
        <taxon>Clostridia</taxon>
        <taxon>Peptostreptococcales</taxon>
        <taxon>Peptostreptococcaceae</taxon>
        <taxon>Romboutsia</taxon>
    </lineage>
</organism>
<dbReference type="InterPro" id="IPR004780">
    <property type="entry name" value="SRP"/>
</dbReference>
<dbReference type="InterPro" id="IPR004125">
    <property type="entry name" value="Signal_recog_particle_SRP54_M"/>
</dbReference>
<feature type="binding site" evidence="9">
    <location>
        <begin position="190"/>
        <end position="194"/>
    </location>
    <ligand>
        <name>GTP</name>
        <dbReference type="ChEBI" id="CHEBI:37565"/>
    </ligand>
</feature>
<dbReference type="Pfam" id="PF02881">
    <property type="entry name" value="SRP54_N"/>
    <property type="match status" value="1"/>
</dbReference>
<evidence type="ECO:0000256" key="9">
    <source>
        <dbReference type="HAMAP-Rule" id="MF_00306"/>
    </source>
</evidence>
<dbReference type="Gene3D" id="1.20.120.140">
    <property type="entry name" value="Signal recognition particle SRP54, nucleotide-binding domain"/>
    <property type="match status" value="1"/>
</dbReference>
<keyword evidence="13" id="KW-1185">Reference proteome</keyword>
<keyword evidence="10" id="KW-0175">Coiled coil</keyword>
<dbReference type="RefSeq" id="WP_092725995.1">
    <property type="nucleotide sequence ID" value="NZ_FNGW01000005.1"/>
</dbReference>
<dbReference type="NCBIfam" id="TIGR00959">
    <property type="entry name" value="ffh"/>
    <property type="match status" value="1"/>
</dbReference>
<dbReference type="PROSITE" id="PS00300">
    <property type="entry name" value="SRP54"/>
    <property type="match status" value="1"/>
</dbReference>
<dbReference type="InterPro" id="IPR022941">
    <property type="entry name" value="SRP54"/>
</dbReference>
<comment type="catalytic activity">
    <reaction evidence="8 9">
        <text>GTP + H2O = GDP + phosphate + H(+)</text>
        <dbReference type="Rhea" id="RHEA:19669"/>
        <dbReference type="ChEBI" id="CHEBI:15377"/>
        <dbReference type="ChEBI" id="CHEBI:15378"/>
        <dbReference type="ChEBI" id="CHEBI:37565"/>
        <dbReference type="ChEBI" id="CHEBI:43474"/>
        <dbReference type="ChEBI" id="CHEBI:58189"/>
        <dbReference type="EC" id="3.6.5.4"/>
    </reaction>
</comment>
<dbReference type="GO" id="GO:0006614">
    <property type="term" value="P:SRP-dependent cotranslational protein targeting to membrane"/>
    <property type="evidence" value="ECO:0007669"/>
    <property type="project" value="InterPro"/>
</dbReference>
<evidence type="ECO:0000256" key="5">
    <source>
        <dbReference type="ARBA" id="ARBA00023134"/>
    </source>
</evidence>
<keyword evidence="7 9" id="KW-0687">Ribonucleoprotein</keyword>
<evidence type="ECO:0000256" key="10">
    <source>
        <dbReference type="SAM" id="Coils"/>
    </source>
</evidence>
<dbReference type="SUPFAM" id="SSF52540">
    <property type="entry name" value="P-loop containing nucleoside triphosphate hydrolases"/>
    <property type="match status" value="1"/>
</dbReference>
<dbReference type="InterPro" id="IPR042101">
    <property type="entry name" value="SRP54_N_sf"/>
</dbReference>
<comment type="subunit">
    <text evidence="9">Part of the signal recognition particle protein translocation system, which is composed of SRP and FtsY.</text>
</comment>
<dbReference type="HAMAP" id="MF_00306">
    <property type="entry name" value="SRP54"/>
    <property type="match status" value="1"/>
</dbReference>
<keyword evidence="3 9" id="KW-0378">Hydrolase</keyword>
<dbReference type="Gene3D" id="1.10.260.30">
    <property type="entry name" value="Signal recognition particle, SRP54 subunit, M-domain"/>
    <property type="match status" value="1"/>
</dbReference>
<name>A0A1G9Q734_9FIRM</name>
<proteinExistence type="inferred from homology"/>
<evidence type="ECO:0000313" key="13">
    <source>
        <dbReference type="Proteomes" id="UP000199068"/>
    </source>
</evidence>
<comment type="function">
    <text evidence="9">Involved in targeting and insertion of nascent membrane proteins into the cytoplasmic membrane. Binds to the hydrophobic signal sequence of the ribosome-nascent chain (RNC) as it emerges from the ribosomes. The SRP-RNC complex is then targeted to the cytoplasmic membrane where it interacts with the SRP receptor FtsY.</text>
</comment>
<dbReference type="GO" id="GO:0005525">
    <property type="term" value="F:GTP binding"/>
    <property type="evidence" value="ECO:0007669"/>
    <property type="project" value="UniProtKB-UniRule"/>
</dbReference>
<evidence type="ECO:0000256" key="6">
    <source>
        <dbReference type="ARBA" id="ARBA00023135"/>
    </source>
</evidence>
<dbReference type="SMART" id="SM00382">
    <property type="entry name" value="AAA"/>
    <property type="match status" value="1"/>
</dbReference>
<feature type="binding site" evidence="9">
    <location>
        <begin position="108"/>
        <end position="115"/>
    </location>
    <ligand>
        <name>GTP</name>
        <dbReference type="ChEBI" id="CHEBI:37565"/>
    </ligand>
</feature>
<feature type="binding site" evidence="9">
    <location>
        <begin position="248"/>
        <end position="251"/>
    </location>
    <ligand>
        <name>GTP</name>
        <dbReference type="ChEBI" id="CHEBI:37565"/>
    </ligand>
</feature>
<evidence type="ECO:0000256" key="8">
    <source>
        <dbReference type="ARBA" id="ARBA00048027"/>
    </source>
</evidence>
<dbReference type="GO" id="GO:0008312">
    <property type="term" value="F:7S RNA binding"/>
    <property type="evidence" value="ECO:0007669"/>
    <property type="project" value="InterPro"/>
</dbReference>
<dbReference type="Proteomes" id="UP000199068">
    <property type="component" value="Unassembled WGS sequence"/>
</dbReference>
<dbReference type="InterPro" id="IPR003593">
    <property type="entry name" value="AAA+_ATPase"/>
</dbReference>
<comment type="similarity">
    <text evidence="1 9">Belongs to the GTP-binding SRP family. SRP54 subfamily.</text>
</comment>
<sequence length="450" mass="49578">MIFEGLSDKLQGALGKLKSKGKLTEKDVKDAMREVKLALLEADVNFKVVKDFIKKVQERCVGQEVMESLTPAQHVIKIVNEELTSLMGDVSSKVMISPKPPTVIMMVGLQGAGKTTTSGKLGGYFKKQGKRPLLVACDVYRPAAIKQLQVVGEKLDIPVFNMGDKESPVNIAKAGLSHALKNNNDLVIIDTAGRLHIDETLMDELKNIKSEVKPHEILLVVDSMTGQDAVNVAESFNEALGVDGVVLTKLDGDTRGGAALSIRAVTQKPIKFIGMGEKLDDLEPFHPDRMASRILGMGDILSLIEKAQETLDLEKAKELEQKIKKQELDFEDFLEQMEQIQNMGPLDKIIGMIPGMGNIKDQLGDVDLNGKEMKRTKAIVQSMTAEERKNPSILNASRKKRIAKGSGTSVQDVNRLIKQFNEMKKMMKMFTGSQKSMKKRGGFAGLPFFK</sequence>
<dbReference type="SUPFAM" id="SSF47446">
    <property type="entry name" value="Signal peptide-binding domain"/>
    <property type="match status" value="1"/>
</dbReference>
<keyword evidence="4 9" id="KW-0694">RNA-binding</keyword>
<dbReference type="SMART" id="SM00962">
    <property type="entry name" value="SRP54"/>
    <property type="match status" value="1"/>
</dbReference>
<keyword evidence="6 9" id="KW-0733">Signal recognition particle</keyword>
<evidence type="ECO:0000256" key="7">
    <source>
        <dbReference type="ARBA" id="ARBA00023274"/>
    </source>
</evidence>
<evidence type="ECO:0000313" key="12">
    <source>
        <dbReference type="EMBL" id="SDM06175.1"/>
    </source>
</evidence>
<dbReference type="PANTHER" id="PTHR11564">
    <property type="entry name" value="SIGNAL RECOGNITION PARTICLE 54K PROTEIN SRP54"/>
    <property type="match status" value="1"/>
</dbReference>
<comment type="domain">
    <text evidence="9">Composed of three domains: the N-terminal N domain, which is responsible for interactions with the ribosome, the central G domain, which binds GTP, and the C-terminal M domain, which binds the RNA and the signal sequence of the RNC.</text>
</comment>
<dbReference type="InterPro" id="IPR000897">
    <property type="entry name" value="SRP54_GTPase_dom"/>
</dbReference>
<dbReference type="EMBL" id="FNGW01000005">
    <property type="protein sequence ID" value="SDM06175.1"/>
    <property type="molecule type" value="Genomic_DNA"/>
</dbReference>
<evidence type="ECO:0000256" key="2">
    <source>
        <dbReference type="ARBA" id="ARBA00022741"/>
    </source>
</evidence>
<dbReference type="Gene3D" id="3.40.50.300">
    <property type="entry name" value="P-loop containing nucleotide triphosphate hydrolases"/>
    <property type="match status" value="1"/>
</dbReference>
<dbReference type="Pfam" id="PF00448">
    <property type="entry name" value="SRP54"/>
    <property type="match status" value="1"/>
</dbReference>
<dbReference type="InterPro" id="IPR036891">
    <property type="entry name" value="Signal_recog_part_SRP54_M_sf"/>
</dbReference>
<evidence type="ECO:0000259" key="11">
    <source>
        <dbReference type="PROSITE" id="PS00300"/>
    </source>
</evidence>
<evidence type="ECO:0000256" key="1">
    <source>
        <dbReference type="ARBA" id="ARBA00005450"/>
    </source>
</evidence>
<dbReference type="EC" id="3.6.5.4" evidence="9"/>
<feature type="coiled-coil region" evidence="10">
    <location>
        <begin position="316"/>
        <end position="343"/>
    </location>
</feature>
<dbReference type="FunFam" id="3.40.50.300:FF:000022">
    <property type="entry name" value="Signal recognition particle 54 kDa subunit"/>
    <property type="match status" value="1"/>
</dbReference>
<dbReference type="STRING" id="1121325.SAMN04515677_10544"/>
<protein>
    <recommendedName>
        <fullName evidence="9">Signal recognition particle protein</fullName>
        <ecNumber evidence="9">3.6.5.4</ecNumber>
    </recommendedName>
    <alternativeName>
        <fullName evidence="9">Fifty-four homolog</fullName>
    </alternativeName>
</protein>
<comment type="subcellular location">
    <subcellularLocation>
        <location evidence="9">Cytoplasm</location>
    </subcellularLocation>
    <text evidence="9">The SRP-RNC complex is targeted to the cytoplasmic membrane.</text>
</comment>
<reference evidence="12 13" key="1">
    <citation type="submission" date="2016-10" db="EMBL/GenBank/DDBJ databases">
        <authorList>
            <person name="de Groot N.N."/>
        </authorList>
    </citation>
    <scope>NUCLEOTIDE SEQUENCE [LARGE SCALE GENOMIC DNA]</scope>
    <source>
        <strain evidence="12 13">DSM 797</strain>
    </source>
</reference>
<feature type="domain" description="SRP54-type proteins GTP-binding" evidence="11">
    <location>
        <begin position="269"/>
        <end position="282"/>
    </location>
</feature>
<evidence type="ECO:0000256" key="3">
    <source>
        <dbReference type="ARBA" id="ARBA00022801"/>
    </source>
</evidence>
<dbReference type="GO" id="GO:0003924">
    <property type="term" value="F:GTPase activity"/>
    <property type="evidence" value="ECO:0007669"/>
    <property type="project" value="UniProtKB-UniRule"/>
</dbReference>
<accession>A0A1G9Q734</accession>
<dbReference type="AlphaFoldDB" id="A0A1G9Q734"/>